<dbReference type="PANTHER" id="PTHR14155">
    <property type="entry name" value="RING FINGER DOMAIN-CONTAINING"/>
    <property type="match status" value="1"/>
</dbReference>
<proteinExistence type="predicted"/>
<sequence length="236" mass="27138">MMDNIFINGRTLSCLTCPKSSASCANLWHPLQRVISYEELLGKYGRKVNRDQYDAIDIYTCPACGQDRLSIETLYDHFRAEHHRQQQTNGEKAEFRCPVCVCFRLEDSTMFVANDLGLVGHLISRHCFASERLYSEEHELRARYCYDDESELVRFLAIFLPPSTARLDSDCGRTSLGARNAEGLECPICLEQIDGNRCRRLSSCSHQFHDECIDRWLQEKQCCPVCRTDCSGSRRS</sequence>
<dbReference type="GO" id="GO:0008270">
    <property type="term" value="F:zinc ion binding"/>
    <property type="evidence" value="ECO:0007669"/>
    <property type="project" value="UniProtKB-KW"/>
</dbReference>
<keyword evidence="2 4" id="KW-0863">Zinc-finger</keyword>
<keyword evidence="1" id="KW-0479">Metal-binding</keyword>
<dbReference type="STRING" id="43151.W5J9F9"/>
<keyword evidence="3" id="KW-0862">Zinc</keyword>
<reference evidence="7" key="2">
    <citation type="submission" date="2010-05" db="EMBL/GenBank/DDBJ databases">
        <authorList>
            <person name="Almeida L.G."/>
            <person name="Nicolas M.F."/>
            <person name="Souza R.C."/>
            <person name="Vasconcelos A.T.R."/>
        </authorList>
    </citation>
    <scope>NUCLEOTIDE SEQUENCE</scope>
</reference>
<dbReference type="InterPro" id="IPR013087">
    <property type="entry name" value="Znf_C2H2_type"/>
</dbReference>
<evidence type="ECO:0008006" key="10">
    <source>
        <dbReference type="Google" id="ProtNLM"/>
    </source>
</evidence>
<reference evidence="7 9" key="1">
    <citation type="journal article" date="2010" name="BMC Genomics">
        <title>Combination of measures distinguishes pre-miRNAs from other stem-loops in the genome of the newly sequenced Anopheles darlingi.</title>
        <authorList>
            <person name="Mendes N.D."/>
            <person name="Freitas A.T."/>
            <person name="Vasconcelos A.T."/>
            <person name="Sagot M.F."/>
        </authorList>
    </citation>
    <scope>NUCLEOTIDE SEQUENCE</scope>
</reference>
<dbReference type="EMBL" id="ADMH02001783">
    <property type="protein sequence ID" value="ETN61097.1"/>
    <property type="molecule type" value="Genomic_DNA"/>
</dbReference>
<organism evidence="7">
    <name type="scientific">Anopheles darlingi</name>
    <name type="common">Mosquito</name>
    <dbReference type="NCBI Taxonomy" id="43151"/>
    <lineage>
        <taxon>Eukaryota</taxon>
        <taxon>Metazoa</taxon>
        <taxon>Ecdysozoa</taxon>
        <taxon>Arthropoda</taxon>
        <taxon>Hexapoda</taxon>
        <taxon>Insecta</taxon>
        <taxon>Pterygota</taxon>
        <taxon>Neoptera</taxon>
        <taxon>Endopterygota</taxon>
        <taxon>Diptera</taxon>
        <taxon>Nematocera</taxon>
        <taxon>Culicoidea</taxon>
        <taxon>Culicidae</taxon>
        <taxon>Anophelinae</taxon>
        <taxon>Anopheles</taxon>
    </lineage>
</organism>
<dbReference type="HOGENOM" id="CLU_1176287_0_0_1"/>
<evidence type="ECO:0000313" key="7">
    <source>
        <dbReference type="EMBL" id="ETN61097.1"/>
    </source>
</evidence>
<evidence type="ECO:0000313" key="9">
    <source>
        <dbReference type="Proteomes" id="UP000000673"/>
    </source>
</evidence>
<evidence type="ECO:0000256" key="4">
    <source>
        <dbReference type="PROSITE-ProRule" id="PRU00042"/>
    </source>
</evidence>
<reference evidence="8" key="4">
    <citation type="submission" date="2015-06" db="UniProtKB">
        <authorList>
            <consortium name="EnsemblMetazoa"/>
        </authorList>
    </citation>
    <scope>IDENTIFICATION</scope>
</reference>
<dbReference type="PROSITE" id="PS50089">
    <property type="entry name" value="ZF_RING_2"/>
    <property type="match status" value="1"/>
</dbReference>
<keyword evidence="9" id="KW-1185">Reference proteome</keyword>
<accession>W5J9F9</accession>
<evidence type="ECO:0000256" key="3">
    <source>
        <dbReference type="ARBA" id="ARBA00022833"/>
    </source>
</evidence>
<dbReference type="PROSITE" id="PS50157">
    <property type="entry name" value="ZINC_FINGER_C2H2_2"/>
    <property type="match status" value="1"/>
</dbReference>
<feature type="domain" description="RING-type" evidence="5">
    <location>
        <begin position="186"/>
        <end position="227"/>
    </location>
</feature>
<dbReference type="VEuPathDB" id="VectorBase:ADAR2_004631"/>
<dbReference type="PANTHER" id="PTHR14155:SF627">
    <property type="entry name" value="OS06G0192800 PROTEIN"/>
    <property type="match status" value="1"/>
</dbReference>
<dbReference type="InterPro" id="IPR001841">
    <property type="entry name" value="Znf_RING"/>
</dbReference>
<dbReference type="OMA" id="CVCFRLE"/>
<feature type="domain" description="C2H2-type" evidence="6">
    <location>
        <begin position="59"/>
        <end position="87"/>
    </location>
</feature>
<evidence type="ECO:0000259" key="5">
    <source>
        <dbReference type="PROSITE" id="PS50089"/>
    </source>
</evidence>
<gene>
    <name evidence="7" type="ORF">AND_007257</name>
</gene>
<dbReference type="VEuPathDB" id="VectorBase:ADAC007257"/>
<dbReference type="Pfam" id="PF13639">
    <property type="entry name" value="zf-RING_2"/>
    <property type="match status" value="1"/>
</dbReference>
<evidence type="ECO:0000313" key="8">
    <source>
        <dbReference type="EnsemblMetazoa" id="ADAC007257-PA"/>
    </source>
</evidence>
<dbReference type="InterPro" id="IPR013083">
    <property type="entry name" value="Znf_RING/FYVE/PHD"/>
</dbReference>
<dbReference type="Gene3D" id="3.30.40.10">
    <property type="entry name" value="Zinc/RING finger domain, C3HC4 (zinc finger)"/>
    <property type="match status" value="1"/>
</dbReference>
<reference evidence="7" key="3">
    <citation type="journal article" date="2013" name="Nucleic Acids Res.">
        <title>The genome of Anopheles darlingi, the main neotropical malaria vector.</title>
        <authorList>
            <person name="Marinotti O."/>
            <person name="Cerqueira G.C."/>
            <person name="de Almeida L.G."/>
            <person name="Ferro M.I."/>
            <person name="Loreto E.L."/>
            <person name="Zaha A."/>
            <person name="Teixeira S.M."/>
            <person name="Wespiser A.R."/>
            <person name="Almeida E Silva A."/>
            <person name="Schlindwein A.D."/>
            <person name="Pacheco A.C."/>
            <person name="Silva A.L."/>
            <person name="Graveley B.R."/>
            <person name="Walenz B.P."/>
            <person name="Lima Bde A."/>
            <person name="Ribeiro C.A."/>
            <person name="Nunes-Silva C.G."/>
            <person name="de Carvalho C.R."/>
            <person name="Soares C.M."/>
            <person name="de Menezes C.B."/>
            <person name="Matiolli C."/>
            <person name="Caffrey D."/>
            <person name="Araujo D.A."/>
            <person name="de Oliveira D.M."/>
            <person name="Golenbock D."/>
            <person name="Grisard E.C."/>
            <person name="Fantinatti-Garboggini F."/>
            <person name="de Carvalho F.M."/>
            <person name="Barcellos F.G."/>
            <person name="Prosdocimi F."/>
            <person name="May G."/>
            <person name="Azevedo Junior G.M."/>
            <person name="Guimaraes G.M."/>
            <person name="Goldman G.H."/>
            <person name="Padilha I.Q."/>
            <person name="Batista Jda S."/>
            <person name="Ferro J.A."/>
            <person name="Ribeiro J.M."/>
            <person name="Fietto J.L."/>
            <person name="Dabbas K.M."/>
            <person name="Cerdeira L."/>
            <person name="Agnez-Lima L.F."/>
            <person name="Brocchi M."/>
            <person name="de Carvalho M.O."/>
            <person name="Teixeira Mde M."/>
            <person name="Diniz Maia Mde M."/>
            <person name="Goldman M.H."/>
            <person name="Cruz Schneider M.P."/>
            <person name="Felipe M.S."/>
            <person name="Hungria M."/>
            <person name="Nicolas M.F."/>
            <person name="Pereira M."/>
            <person name="Montes M.A."/>
            <person name="Cantao M.E."/>
            <person name="Vincentz M."/>
            <person name="Rafael M.S."/>
            <person name="Silverman N."/>
            <person name="Stoco P.H."/>
            <person name="Souza R.C."/>
            <person name="Vicentini R."/>
            <person name="Gazzinelli R.T."/>
            <person name="Neves Rde O."/>
            <person name="Silva R."/>
            <person name="Astolfi-Filho S."/>
            <person name="Maciel T.E."/>
            <person name="Urmenyi T.P."/>
            <person name="Tadei W.P."/>
            <person name="Camargo E.P."/>
            <person name="de Vasconcelos A.T."/>
        </authorList>
    </citation>
    <scope>NUCLEOTIDE SEQUENCE</scope>
</reference>
<name>W5J9F9_ANODA</name>
<dbReference type="SMART" id="SM00184">
    <property type="entry name" value="RING"/>
    <property type="match status" value="1"/>
</dbReference>
<dbReference type="eggNOG" id="KOG0800">
    <property type="taxonomic scope" value="Eukaryota"/>
</dbReference>
<dbReference type="InterPro" id="IPR053238">
    <property type="entry name" value="RING-H2_zinc_finger"/>
</dbReference>
<dbReference type="EnsemblMetazoa" id="ADAC007257-RA">
    <property type="protein sequence ID" value="ADAC007257-PA"/>
    <property type="gene ID" value="ADAC007257"/>
</dbReference>
<evidence type="ECO:0000259" key="6">
    <source>
        <dbReference type="PROSITE" id="PS50157"/>
    </source>
</evidence>
<dbReference type="Proteomes" id="UP000000673">
    <property type="component" value="Unassembled WGS sequence"/>
</dbReference>
<dbReference type="SUPFAM" id="SSF57850">
    <property type="entry name" value="RING/U-box"/>
    <property type="match status" value="1"/>
</dbReference>
<evidence type="ECO:0000256" key="1">
    <source>
        <dbReference type="ARBA" id="ARBA00022723"/>
    </source>
</evidence>
<dbReference type="AlphaFoldDB" id="W5J9F9"/>
<protein>
    <recommendedName>
        <fullName evidence="10">RING-type domain-containing protein</fullName>
    </recommendedName>
</protein>
<evidence type="ECO:0000256" key="2">
    <source>
        <dbReference type="ARBA" id="ARBA00022771"/>
    </source>
</evidence>